<evidence type="ECO:0008006" key="4">
    <source>
        <dbReference type="Google" id="ProtNLM"/>
    </source>
</evidence>
<evidence type="ECO:0000256" key="1">
    <source>
        <dbReference type="SAM" id="SignalP"/>
    </source>
</evidence>
<dbReference type="InterPro" id="IPR010607">
    <property type="entry name" value="DUF1194"/>
</dbReference>
<dbReference type="KEGG" id="ceh:CEW89_08140"/>
<accession>A0A291GC11</accession>
<proteinExistence type="predicted"/>
<dbReference type="InterPro" id="IPR036465">
    <property type="entry name" value="vWFA_dom_sf"/>
</dbReference>
<dbReference type="Pfam" id="PF06707">
    <property type="entry name" value="DUF1194"/>
    <property type="match status" value="1"/>
</dbReference>
<dbReference type="SUPFAM" id="SSF53300">
    <property type="entry name" value="vWA-like"/>
    <property type="match status" value="1"/>
</dbReference>
<keyword evidence="3" id="KW-1185">Reference proteome</keyword>
<reference evidence="2 3" key="1">
    <citation type="submission" date="2017-06" db="EMBL/GenBank/DDBJ databases">
        <title>Celeribacter sp. TSPH2 complete genome sequence.</title>
        <authorList>
            <person name="Woo J.-H."/>
            <person name="Kim H.-S."/>
        </authorList>
    </citation>
    <scope>NUCLEOTIDE SEQUENCE [LARGE SCALE GENOMIC DNA]</scope>
    <source>
        <strain evidence="2 3">TSPH2</strain>
    </source>
</reference>
<evidence type="ECO:0000313" key="3">
    <source>
        <dbReference type="Proteomes" id="UP000217935"/>
    </source>
</evidence>
<keyword evidence="1" id="KW-0732">Signal</keyword>
<evidence type="ECO:0000313" key="2">
    <source>
        <dbReference type="EMBL" id="ATG47546.1"/>
    </source>
</evidence>
<dbReference type="STRING" id="1758178.GCA_001550095_00277"/>
<dbReference type="Proteomes" id="UP000217935">
    <property type="component" value="Chromosome"/>
</dbReference>
<protein>
    <recommendedName>
        <fullName evidence="4">DUF1194 domain-containing protein</fullName>
    </recommendedName>
</protein>
<organism evidence="2 3">
    <name type="scientific">Celeribacter ethanolicus</name>
    <dbReference type="NCBI Taxonomy" id="1758178"/>
    <lineage>
        <taxon>Bacteria</taxon>
        <taxon>Pseudomonadati</taxon>
        <taxon>Pseudomonadota</taxon>
        <taxon>Alphaproteobacteria</taxon>
        <taxon>Rhodobacterales</taxon>
        <taxon>Roseobacteraceae</taxon>
        <taxon>Celeribacter</taxon>
    </lineage>
</organism>
<dbReference type="EMBL" id="CP022196">
    <property type="protein sequence ID" value="ATG47546.1"/>
    <property type="molecule type" value="Genomic_DNA"/>
</dbReference>
<gene>
    <name evidence="2" type="ORF">CEW89_08140</name>
</gene>
<sequence length="263" mass="28300">MGLNGEHRALVKSSLIALALLGAGAAEAETCRQALALGLDVSGSVDTVEWHLQIEGLASALAAPEVQRAFLAMEGAPVWIAVYEWAADDAPRDLVAWRPIRSAEDLAEVQATLRATERGPHGIGTALGEAMRHGGVLLRERQDCWRLTLDLSADGRSNAGDKPERVRFEPGLADVTINGLIVSTGSDQASAESVEAELNMLESYFRGAVLKGHGAFVERARNYEDYEHAMTRKLLKELQTVSVGWLDGVTPLAKWQGRGAPPQ</sequence>
<feature type="chain" id="PRO_5013262389" description="DUF1194 domain-containing protein" evidence="1">
    <location>
        <begin position="29"/>
        <end position="263"/>
    </location>
</feature>
<feature type="signal peptide" evidence="1">
    <location>
        <begin position="1"/>
        <end position="28"/>
    </location>
</feature>
<dbReference type="AlphaFoldDB" id="A0A291GC11"/>
<name>A0A291GC11_9RHOB</name>